<protein>
    <recommendedName>
        <fullName evidence="3">LisH domain-containing protein</fullName>
    </recommendedName>
</protein>
<evidence type="ECO:0000313" key="1">
    <source>
        <dbReference type="EMBL" id="KAJ8895016.1"/>
    </source>
</evidence>
<comment type="caution">
    <text evidence="1">The sequence shown here is derived from an EMBL/GenBank/DDBJ whole genome shotgun (WGS) entry which is preliminary data.</text>
</comment>
<evidence type="ECO:0008006" key="3">
    <source>
        <dbReference type="Google" id="ProtNLM"/>
    </source>
</evidence>
<name>A0ABQ9IED1_9NEOP</name>
<proteinExistence type="predicted"/>
<organism evidence="1 2">
    <name type="scientific">Dryococelus australis</name>
    <dbReference type="NCBI Taxonomy" id="614101"/>
    <lineage>
        <taxon>Eukaryota</taxon>
        <taxon>Metazoa</taxon>
        <taxon>Ecdysozoa</taxon>
        <taxon>Arthropoda</taxon>
        <taxon>Hexapoda</taxon>
        <taxon>Insecta</taxon>
        <taxon>Pterygota</taxon>
        <taxon>Neoptera</taxon>
        <taxon>Polyneoptera</taxon>
        <taxon>Phasmatodea</taxon>
        <taxon>Verophasmatodea</taxon>
        <taxon>Anareolatae</taxon>
        <taxon>Phasmatidae</taxon>
        <taxon>Eurycanthinae</taxon>
        <taxon>Dryococelus</taxon>
    </lineage>
</organism>
<evidence type="ECO:0000313" key="2">
    <source>
        <dbReference type="Proteomes" id="UP001159363"/>
    </source>
</evidence>
<keyword evidence="2" id="KW-1185">Reference proteome</keyword>
<dbReference type="Proteomes" id="UP001159363">
    <property type="component" value="Chromosome 1"/>
</dbReference>
<gene>
    <name evidence="1" type="ORF">PR048_000325</name>
</gene>
<dbReference type="EMBL" id="JARBHB010000001">
    <property type="protein sequence ID" value="KAJ8895016.1"/>
    <property type="molecule type" value="Genomic_DNA"/>
</dbReference>
<reference evidence="1 2" key="1">
    <citation type="submission" date="2023-02" db="EMBL/GenBank/DDBJ databases">
        <title>LHISI_Scaffold_Assembly.</title>
        <authorList>
            <person name="Stuart O.P."/>
            <person name="Cleave R."/>
            <person name="Magrath M.J.L."/>
            <person name="Mikheyev A.S."/>
        </authorList>
    </citation>
    <scope>NUCLEOTIDE SEQUENCE [LARGE SCALE GENOMIC DNA]</scope>
    <source>
        <strain evidence="1">Daus_M_001</strain>
        <tissue evidence="1">Leg muscle</tissue>
    </source>
</reference>
<accession>A0ABQ9IED1</accession>
<sequence>MTDEITDLAAGSPPNEEPFTALSIQSDASILLSEFFRTESWDAALALVNVCAEPLERREWKLPGFPPSEKDSVPNVLRKEVIILLLRFGAFRSRDCLAEKLAAAERETKTPAVKSLPSARKQSFVRNRTLPTSRLSVEAQRVHSRQRLWYSQEWSTLERTRSVVVNPALAPGIPIDSRQPADTELSIPYSSQSDMRHLPRDSRRQSENEHAIASVQARLEQLYVEVLYTITNKVGASTGQYAHYKEDLYLYAQEAFGISSDMHRKFMAIASEEKVSQRLSLSSAVAGRLACSTSHQGESGSIPGFFSKWESCRAMPLVCGLSRASPFSNEHPILLHASPLLVPVLLPPSALRCLIDSEWIFSRLLAPNSRNVPLDLMKELTVYSHPLLHRFAPCTESFGERPLQPPLLGRVQRCCRDAITTKKILLTQHRTTNGHRLLFTINQGPAMAERLARSHPLPSKANRVQYPAESLPDFRKWESCRIMPLVGGFRRRSPVSPSLHSCAAPY</sequence>